<organism evidence="2 3">
    <name type="scientific">Hapsidospora chrysogenum (strain ATCC 11550 / CBS 779.69 / DSM 880 / IAM 14645 / JCM 23072 / IMI 49137)</name>
    <name type="common">Acremonium chrysogenum</name>
    <dbReference type="NCBI Taxonomy" id="857340"/>
    <lineage>
        <taxon>Eukaryota</taxon>
        <taxon>Fungi</taxon>
        <taxon>Dikarya</taxon>
        <taxon>Ascomycota</taxon>
        <taxon>Pezizomycotina</taxon>
        <taxon>Sordariomycetes</taxon>
        <taxon>Hypocreomycetidae</taxon>
        <taxon>Hypocreales</taxon>
        <taxon>Bionectriaceae</taxon>
        <taxon>Hapsidospora</taxon>
    </lineage>
</organism>
<feature type="region of interest" description="Disordered" evidence="1">
    <location>
        <begin position="1"/>
        <end position="69"/>
    </location>
</feature>
<sequence>MPDNSQAMTARKGLSQEFRKMLPQPRSLPFTPPQRKRKSDAPSELTRSTAALESEAAAEESPAKLPESRTALKRISVAIDNETLPCRSPAPASEPTPLVQSLPRDTKPFPTENEVASPAKKKKTAIQKQGKKSEDKPRDNTQSKPITPPNDAVSNRTKKHDTTMAGNTTETPIQQGINSTTGQQTQSSANAVATEEHADPLASPRVIFPRKCKKARETAPTSAPVKSLAVTSKGHADRLPSPRARPTHVRPPQVRPSRRRASPRRKNIPKEATKLTTVDAGSQTHWDTTVTIPLPRHCSSKQNSSREPHILELPMVITESMLRQVNEATSSIFDKYEIDMQRSSDAGLCAQLYLDRIMTARRDFWSEKLSEYGSCFSLV</sequence>
<feature type="compositionally biased region" description="Low complexity" evidence="1">
    <location>
        <begin position="50"/>
        <end position="65"/>
    </location>
</feature>
<dbReference type="EMBL" id="JPKY01000009">
    <property type="protein sequence ID" value="KFH47471.1"/>
    <property type="molecule type" value="Genomic_DNA"/>
</dbReference>
<evidence type="ECO:0000313" key="2">
    <source>
        <dbReference type="EMBL" id="KFH47471.1"/>
    </source>
</evidence>
<comment type="caution">
    <text evidence="2">The sequence shown here is derived from an EMBL/GenBank/DDBJ whole genome shotgun (WGS) entry which is preliminary data.</text>
</comment>
<feature type="compositionally biased region" description="Basic and acidic residues" evidence="1">
    <location>
        <begin position="131"/>
        <end position="141"/>
    </location>
</feature>
<gene>
    <name evidence="2" type="ORF">ACRE_016440</name>
</gene>
<evidence type="ECO:0000313" key="3">
    <source>
        <dbReference type="Proteomes" id="UP000029964"/>
    </source>
</evidence>
<dbReference type="AlphaFoldDB" id="A0A086TDN9"/>
<reference evidence="3" key="1">
    <citation type="journal article" date="2014" name="Genome Announc.">
        <title>Genome sequence and annotation of Acremonium chrysogenum, producer of the beta-lactam antibiotic cephalosporin C.</title>
        <authorList>
            <person name="Terfehr D."/>
            <person name="Dahlmann T.A."/>
            <person name="Specht T."/>
            <person name="Zadra I."/>
            <person name="Kuernsteiner H."/>
            <person name="Kueck U."/>
        </authorList>
    </citation>
    <scope>NUCLEOTIDE SEQUENCE [LARGE SCALE GENOMIC DNA]</scope>
    <source>
        <strain evidence="3">ATCC 11550 / CBS 779.69 / DSM 880 / IAM 14645 / JCM 23072 / IMI 49137</strain>
    </source>
</reference>
<keyword evidence="3" id="KW-1185">Reference proteome</keyword>
<accession>A0A086TDN9</accession>
<feature type="region of interest" description="Disordered" evidence="1">
    <location>
        <begin position="81"/>
        <end position="278"/>
    </location>
</feature>
<proteinExistence type="predicted"/>
<dbReference type="HOGENOM" id="CLU_729509_0_0_1"/>
<evidence type="ECO:0000256" key="1">
    <source>
        <dbReference type="SAM" id="MobiDB-lite"/>
    </source>
</evidence>
<dbReference type="Proteomes" id="UP000029964">
    <property type="component" value="Unassembled WGS sequence"/>
</dbReference>
<name>A0A086TDN9_HAPC1</name>
<protein>
    <submittedName>
        <fullName evidence="2">Uncharacterized protein</fullName>
    </submittedName>
</protein>
<feature type="compositionally biased region" description="Basic residues" evidence="1">
    <location>
        <begin position="256"/>
        <end position="267"/>
    </location>
</feature>
<dbReference type="OrthoDB" id="5142910at2759"/>
<feature type="compositionally biased region" description="Polar residues" evidence="1">
    <location>
        <begin position="164"/>
        <end position="191"/>
    </location>
</feature>